<feature type="region of interest" description="Disordered" evidence="1">
    <location>
        <begin position="367"/>
        <end position="395"/>
    </location>
</feature>
<protein>
    <recommendedName>
        <fullName evidence="2">F-box domain-containing protein</fullName>
    </recommendedName>
</protein>
<keyword evidence="4" id="KW-1185">Reference proteome</keyword>
<evidence type="ECO:0000313" key="4">
    <source>
        <dbReference type="Proteomes" id="UP001175353"/>
    </source>
</evidence>
<evidence type="ECO:0000256" key="1">
    <source>
        <dbReference type="SAM" id="MobiDB-lite"/>
    </source>
</evidence>
<dbReference type="SUPFAM" id="SSF81383">
    <property type="entry name" value="F-box domain"/>
    <property type="match status" value="1"/>
</dbReference>
<comment type="caution">
    <text evidence="3">The sequence shown here is derived from an EMBL/GenBank/DDBJ whole genome shotgun (WGS) entry which is preliminary data.</text>
</comment>
<evidence type="ECO:0000259" key="2">
    <source>
        <dbReference type="PROSITE" id="PS50181"/>
    </source>
</evidence>
<dbReference type="InterPro" id="IPR001810">
    <property type="entry name" value="F-box_dom"/>
</dbReference>
<organism evidence="3 4">
    <name type="scientific">Friedmanniomyces endolithicus</name>
    <dbReference type="NCBI Taxonomy" id="329885"/>
    <lineage>
        <taxon>Eukaryota</taxon>
        <taxon>Fungi</taxon>
        <taxon>Dikarya</taxon>
        <taxon>Ascomycota</taxon>
        <taxon>Pezizomycotina</taxon>
        <taxon>Dothideomycetes</taxon>
        <taxon>Dothideomycetidae</taxon>
        <taxon>Mycosphaerellales</taxon>
        <taxon>Teratosphaeriaceae</taxon>
        <taxon>Friedmanniomyces</taxon>
    </lineage>
</organism>
<dbReference type="AlphaFoldDB" id="A0AAN6JZP2"/>
<reference evidence="3" key="1">
    <citation type="submission" date="2023-06" db="EMBL/GenBank/DDBJ databases">
        <title>Black Yeasts Isolated from many extreme environments.</title>
        <authorList>
            <person name="Coleine C."/>
            <person name="Stajich J.E."/>
            <person name="Selbmann L."/>
        </authorList>
    </citation>
    <scope>NUCLEOTIDE SEQUENCE</scope>
    <source>
        <strain evidence="3">CCFEE 5200</strain>
    </source>
</reference>
<dbReference type="InterPro" id="IPR036047">
    <property type="entry name" value="F-box-like_dom_sf"/>
</dbReference>
<sequence length="395" mass="44661">MIPLIWQFLATLRRRDVRSAALSRPRDTGTRSHQSIAFGQGYQKLSPLDSKNVLRPLSSLPDELLVVITSDLNNADLFCLKHASRRFYYLLSTTVEILGDDERNHFMKMTRRDKWEPGTARKLAAGNSGVMISCSSEPEGIGSRSSEYDRFHLALYHMCFHHGKSYGDFTVTSSRHLVIIRTPDGEYGAEVASLYGLGTDMPPMKDCWRDNISVRSEATAYVNVIRRRLIRMAVQLCPHATTADHRTYTRFDINYTLATYDDLLFVGYPEQPDMTWEGTCGYPSCTMRFHFRRYQYPSPRMGRTGIPERDVVKLYVVHGKNGSLPLPMNAHSLAWRASTIADDRVEPAKVTPDKSVKSRLRARFCQNYPGGVSSSPGPVEGPLPDPSTAWVNREA</sequence>
<evidence type="ECO:0000313" key="3">
    <source>
        <dbReference type="EMBL" id="KAK0957006.1"/>
    </source>
</evidence>
<gene>
    <name evidence="3" type="ORF">LTR91_022099</name>
</gene>
<dbReference type="PROSITE" id="PS50181">
    <property type="entry name" value="FBOX"/>
    <property type="match status" value="1"/>
</dbReference>
<name>A0AAN6JZP2_9PEZI</name>
<feature type="domain" description="F-box" evidence="2">
    <location>
        <begin position="54"/>
        <end position="109"/>
    </location>
</feature>
<dbReference type="EMBL" id="JAUJLE010000418">
    <property type="protein sequence ID" value="KAK0957006.1"/>
    <property type="molecule type" value="Genomic_DNA"/>
</dbReference>
<proteinExistence type="predicted"/>
<dbReference type="Proteomes" id="UP001175353">
    <property type="component" value="Unassembled WGS sequence"/>
</dbReference>
<accession>A0AAN6JZP2</accession>
<feature type="compositionally biased region" description="Low complexity" evidence="1">
    <location>
        <begin position="369"/>
        <end position="378"/>
    </location>
</feature>